<accession>A0ABP7JAB4</accession>
<dbReference type="Proteomes" id="UP001501624">
    <property type="component" value="Unassembled WGS sequence"/>
</dbReference>
<proteinExistence type="predicted"/>
<comment type="caution">
    <text evidence="1">The sequence shown here is derived from an EMBL/GenBank/DDBJ whole genome shotgun (WGS) entry which is preliminary data.</text>
</comment>
<sequence>MLITHNHGLPIDDAGAAAATADWCDMGPPRTPSAFEVSFTRIAGALPGTRRVSVLTGQGPWEVLPSGPSIGQIGHPVKGVTRTR</sequence>
<evidence type="ECO:0000313" key="2">
    <source>
        <dbReference type="Proteomes" id="UP001501624"/>
    </source>
</evidence>
<organism evidence="1 2">
    <name type="scientific">Amycolatopsis tucumanensis</name>
    <dbReference type="NCBI Taxonomy" id="401106"/>
    <lineage>
        <taxon>Bacteria</taxon>
        <taxon>Bacillati</taxon>
        <taxon>Actinomycetota</taxon>
        <taxon>Actinomycetes</taxon>
        <taxon>Pseudonocardiales</taxon>
        <taxon>Pseudonocardiaceae</taxon>
        <taxon>Amycolatopsis</taxon>
    </lineage>
</organism>
<name>A0ABP7JAB4_9PSEU</name>
<dbReference type="EMBL" id="BAABCM010000011">
    <property type="protein sequence ID" value="GAA3837967.1"/>
    <property type="molecule type" value="Genomic_DNA"/>
</dbReference>
<gene>
    <name evidence="1" type="ORF">GCM10022380_65110</name>
</gene>
<evidence type="ECO:0000313" key="1">
    <source>
        <dbReference type="EMBL" id="GAA3837967.1"/>
    </source>
</evidence>
<reference evidence="2" key="1">
    <citation type="journal article" date="2019" name="Int. J. Syst. Evol. Microbiol.">
        <title>The Global Catalogue of Microorganisms (GCM) 10K type strain sequencing project: providing services to taxonomists for standard genome sequencing and annotation.</title>
        <authorList>
            <consortium name="The Broad Institute Genomics Platform"/>
            <consortium name="The Broad Institute Genome Sequencing Center for Infectious Disease"/>
            <person name="Wu L."/>
            <person name="Ma J."/>
        </authorList>
    </citation>
    <scope>NUCLEOTIDE SEQUENCE [LARGE SCALE GENOMIC DNA]</scope>
    <source>
        <strain evidence="2">JCM 17017</strain>
    </source>
</reference>
<protein>
    <submittedName>
        <fullName evidence="1">Uncharacterized protein</fullName>
    </submittedName>
</protein>
<keyword evidence="2" id="KW-1185">Reference proteome</keyword>